<sequence>MDMREEIQISGGWLKMPEVVESLETVEQILRSRPVEDDADGEAEGAQPTPQAEWAITYLNGPLEEFFNALELDADSLILWFQTLRLLKQQKRAALYYWRVYRQRSLPEALERIKQVDMLAGERADVLEELHELRGDLEQIPEPYVHYIDWERMANDWVKEGRLFTFFYEGVEWVVLNQPETEA</sequence>
<protein>
    <submittedName>
        <fullName evidence="1">Uncharacterized protein</fullName>
    </submittedName>
</protein>
<accession>A0A1S7LJV6</accession>
<organism evidence="1">
    <name type="scientific">Magnetococcus massalia (strain MO-1)</name>
    <dbReference type="NCBI Taxonomy" id="451514"/>
    <lineage>
        <taxon>Bacteria</taxon>
        <taxon>Pseudomonadati</taxon>
        <taxon>Pseudomonadota</taxon>
        <taxon>Magnetococcia</taxon>
        <taxon>Magnetococcales</taxon>
        <taxon>Magnetococcaceae</taxon>
        <taxon>Magnetococcus</taxon>
    </lineage>
</organism>
<dbReference type="EMBL" id="LO017727">
    <property type="protein sequence ID" value="CRH06888.1"/>
    <property type="molecule type" value="Genomic_DNA"/>
</dbReference>
<dbReference type="AlphaFoldDB" id="A0A1S7LJV6"/>
<gene>
    <name evidence="1" type="ORF">MAGMO_2736</name>
</gene>
<evidence type="ECO:0000313" key="1">
    <source>
        <dbReference type="EMBL" id="CRH06888.1"/>
    </source>
</evidence>
<dbReference type="InterPro" id="IPR041893">
    <property type="entry name" value="ArdA_dom3"/>
</dbReference>
<reference evidence="1" key="1">
    <citation type="submission" date="2015-04" db="EMBL/GenBank/DDBJ databases">
        <authorList>
            <person name="Syromyatnikov M.Y."/>
            <person name="Popov V.N."/>
        </authorList>
    </citation>
    <scope>NUCLEOTIDE SEQUENCE</scope>
    <source>
        <strain evidence="1">MO-1</strain>
    </source>
</reference>
<proteinExistence type="predicted"/>
<dbReference type="Pfam" id="PF07275">
    <property type="entry name" value="ArdA"/>
    <property type="match status" value="1"/>
</dbReference>
<dbReference type="InterPro" id="IPR009899">
    <property type="entry name" value="ArdA"/>
</dbReference>
<name>A0A1S7LJV6_MAGMO</name>
<dbReference type="Gene3D" id="1.10.10.1190">
    <property type="entry name" value="Antirestriction protein ArdA, domain 3"/>
    <property type="match status" value="1"/>
</dbReference>